<dbReference type="SUPFAM" id="SSF50630">
    <property type="entry name" value="Acid proteases"/>
    <property type="match status" value="1"/>
</dbReference>
<dbReference type="PANTHER" id="PTHR12917:SF16">
    <property type="entry name" value="NUCLEAR RECEPTOR-INTERACTING PROTEIN 3"/>
    <property type="match status" value="1"/>
</dbReference>
<reference evidence="2 3" key="1">
    <citation type="submission" date="2019-06" db="EMBL/GenBank/DDBJ databases">
        <title>Draft genomes of female and male turbot (Scophthalmus maximus).</title>
        <authorList>
            <person name="Xu H."/>
            <person name="Xu X.-W."/>
            <person name="Shao C."/>
            <person name="Chen S."/>
        </authorList>
    </citation>
    <scope>NUCLEOTIDE SEQUENCE [LARGE SCALE GENOMIC DNA]</scope>
    <source>
        <strain evidence="2">Ysfricsl-2016a</strain>
        <tissue evidence="2">Blood</tissue>
    </source>
</reference>
<dbReference type="PANTHER" id="PTHR12917">
    <property type="entry name" value="ASPARTYL PROTEASE DDI-RELATED"/>
    <property type="match status" value="1"/>
</dbReference>
<feature type="domain" description="Aspartic peptidase DDI1-type" evidence="1">
    <location>
        <begin position="157"/>
        <end position="259"/>
    </location>
</feature>
<dbReference type="InterPro" id="IPR021109">
    <property type="entry name" value="Peptidase_aspartic_dom_sf"/>
</dbReference>
<evidence type="ECO:0000259" key="1">
    <source>
        <dbReference type="Pfam" id="PF09668"/>
    </source>
</evidence>
<dbReference type="GO" id="GO:0004190">
    <property type="term" value="F:aspartic-type endopeptidase activity"/>
    <property type="evidence" value="ECO:0007669"/>
    <property type="project" value="InterPro"/>
</dbReference>
<protein>
    <recommendedName>
        <fullName evidence="1">Aspartic peptidase DDI1-type domain-containing protein</fullName>
    </recommendedName>
</protein>
<dbReference type="Gene3D" id="2.40.70.10">
    <property type="entry name" value="Acid Proteases"/>
    <property type="match status" value="1"/>
</dbReference>
<proteinExistence type="predicted"/>
<sequence>MRFRGNGTASFRCKSPLTLLAALIGGEEWTRLHAGGCSAEETHTAAGLTQTPAVMLTGMRPDAGAPDAAALRQQRRLKQAIQFLHKDSADLLPLDGLKKLGTATQGQPHHILQKRLLQAKLSQERMKMCGVANNGGVLLRCSHLNSHCDEEEDKDDLIYVQCKCFGQEVNVLIDTGCKLNLMSSLTVERLGLKGLVEENKVETDGFPFQSKLYVEGHVKELGLTIGQLRIMCSFAILESDRPLMSLGNQTLKLLKCVIDTEKQMLVFGTAVREQVQFAKKPFSESLTRVFAMRSQPDSDSCDMFYHVTVAKCSTEDEIKSRRM</sequence>
<dbReference type="Pfam" id="PF09668">
    <property type="entry name" value="Asp_protease"/>
    <property type="match status" value="1"/>
</dbReference>
<organism evidence="2 3">
    <name type="scientific">Scophthalmus maximus</name>
    <name type="common">Turbot</name>
    <name type="synonym">Psetta maxima</name>
    <dbReference type="NCBI Taxonomy" id="52904"/>
    <lineage>
        <taxon>Eukaryota</taxon>
        <taxon>Metazoa</taxon>
        <taxon>Chordata</taxon>
        <taxon>Craniata</taxon>
        <taxon>Vertebrata</taxon>
        <taxon>Euteleostomi</taxon>
        <taxon>Actinopterygii</taxon>
        <taxon>Neopterygii</taxon>
        <taxon>Teleostei</taxon>
        <taxon>Neoteleostei</taxon>
        <taxon>Acanthomorphata</taxon>
        <taxon>Carangaria</taxon>
        <taxon>Pleuronectiformes</taxon>
        <taxon>Pleuronectoidei</taxon>
        <taxon>Scophthalmidae</taxon>
        <taxon>Scophthalmus</taxon>
    </lineage>
</organism>
<dbReference type="Proteomes" id="UP000438429">
    <property type="component" value="Unassembled WGS sequence"/>
</dbReference>
<evidence type="ECO:0000313" key="2">
    <source>
        <dbReference type="EMBL" id="KAF0040394.1"/>
    </source>
</evidence>
<gene>
    <name evidence="2" type="ORF">F2P81_006292</name>
</gene>
<accession>A0A6A4TB67</accession>
<dbReference type="GO" id="GO:0006508">
    <property type="term" value="P:proteolysis"/>
    <property type="evidence" value="ECO:0007669"/>
    <property type="project" value="InterPro"/>
</dbReference>
<dbReference type="AlphaFoldDB" id="A0A6A4TB67"/>
<dbReference type="InterPro" id="IPR019103">
    <property type="entry name" value="Peptidase_aspartic_DDI1-type"/>
</dbReference>
<name>A0A6A4TB67_SCOMX</name>
<comment type="caution">
    <text evidence="2">The sequence shown here is derived from an EMBL/GenBank/DDBJ whole genome shotgun (WGS) entry which is preliminary data.</text>
</comment>
<evidence type="ECO:0000313" key="3">
    <source>
        <dbReference type="Proteomes" id="UP000438429"/>
    </source>
</evidence>
<dbReference type="EMBL" id="VEVO01000006">
    <property type="protein sequence ID" value="KAF0040394.1"/>
    <property type="molecule type" value="Genomic_DNA"/>
</dbReference>